<dbReference type="RefSeq" id="WP_126269115.1">
    <property type="nucleotide sequence ID" value="NZ_CP034463.1"/>
</dbReference>
<organism evidence="2 4">
    <name type="scientific">Streptomyces aquilus</name>
    <dbReference type="NCBI Taxonomy" id="2548456"/>
    <lineage>
        <taxon>Bacteria</taxon>
        <taxon>Bacillati</taxon>
        <taxon>Actinomycetota</taxon>
        <taxon>Actinomycetes</taxon>
        <taxon>Kitasatosporales</taxon>
        <taxon>Streptomycetaceae</taxon>
        <taxon>Streptomyces</taxon>
    </lineage>
</organism>
<reference evidence="2 4" key="1">
    <citation type="submission" date="2018-12" db="EMBL/GenBank/DDBJ databases">
        <authorList>
            <person name="Li K."/>
        </authorList>
    </citation>
    <scope>NUCLEOTIDE SEQUENCE [LARGE SCALE GENOMIC DNA]</scope>
    <source>
        <strain evidence="4">CR22</strain>
        <strain evidence="2">GGCR-6</strain>
    </source>
</reference>
<dbReference type="Proteomes" id="UP000280197">
    <property type="component" value="Chromosome"/>
</dbReference>
<sequence>MGGSVQDAGRMDGSDERLVLLDVDGQRVYMAVQELDSRYGDEREVSGRVRRRLDEALEGLTSTARAVVTQLRQSEATRVRVQFGCEFALESGSVVAVVGKARTSSAFTVELEWEQPPTP</sequence>
<evidence type="ECO:0000313" key="2">
    <source>
        <dbReference type="EMBL" id="AZP14727.1"/>
    </source>
</evidence>
<proteinExistence type="predicted"/>
<accession>A0A3Q9BV20</accession>
<name>A0A3Q9BV20_9ACTN</name>
<evidence type="ECO:0000259" key="1">
    <source>
        <dbReference type="Pfam" id="PF19493"/>
    </source>
</evidence>
<dbReference type="KEGG" id="saqu:EJC51_47390"/>
<dbReference type="KEGG" id="saqu:EJC51_00155"/>
<dbReference type="NCBIfam" id="NF041216">
    <property type="entry name" value="CU044_2847_fam"/>
    <property type="match status" value="1"/>
</dbReference>
<protein>
    <recommendedName>
        <fullName evidence="1">Trypsin-co-occurring domain-containing protein</fullName>
    </recommendedName>
</protein>
<evidence type="ECO:0000313" key="3">
    <source>
        <dbReference type="EMBL" id="AZP22977.1"/>
    </source>
</evidence>
<gene>
    <name evidence="2" type="ORF">EJC51_00155</name>
    <name evidence="3" type="ORF">EJC51_47390</name>
</gene>
<evidence type="ECO:0000313" key="4">
    <source>
        <dbReference type="Proteomes" id="UP000280197"/>
    </source>
</evidence>
<dbReference type="InterPro" id="IPR045794">
    <property type="entry name" value="Trypco1"/>
</dbReference>
<keyword evidence="4" id="KW-1185">Reference proteome</keyword>
<dbReference type="EMBL" id="CP034463">
    <property type="protein sequence ID" value="AZP22977.1"/>
    <property type="molecule type" value="Genomic_DNA"/>
</dbReference>
<dbReference type="Pfam" id="PF19493">
    <property type="entry name" value="Trypco1"/>
    <property type="match status" value="1"/>
</dbReference>
<feature type="domain" description="Trypsin-co-occurring" evidence="1">
    <location>
        <begin position="23"/>
        <end position="115"/>
    </location>
</feature>
<dbReference type="AlphaFoldDB" id="A0A3Q9BV20"/>
<dbReference type="EMBL" id="CP034463">
    <property type="protein sequence ID" value="AZP14727.1"/>
    <property type="molecule type" value="Genomic_DNA"/>
</dbReference>